<dbReference type="Pfam" id="PF06167">
    <property type="entry name" value="Peptidase_M90"/>
    <property type="match status" value="1"/>
</dbReference>
<gene>
    <name evidence="1" type="ORF">CCO03_10520</name>
</gene>
<evidence type="ECO:0000313" key="2">
    <source>
        <dbReference type="Proteomes" id="UP000196138"/>
    </source>
</evidence>
<dbReference type="GO" id="GO:0005829">
    <property type="term" value="C:cytosol"/>
    <property type="evidence" value="ECO:0007669"/>
    <property type="project" value="TreeGrafter"/>
</dbReference>
<dbReference type="SUPFAM" id="SSF55486">
    <property type="entry name" value="Metalloproteases ('zincins'), catalytic domain"/>
    <property type="match status" value="1"/>
</dbReference>
<keyword evidence="2" id="KW-1185">Reference proteome</keyword>
<dbReference type="EMBL" id="CP021455">
    <property type="protein sequence ID" value="ARU05066.1"/>
    <property type="molecule type" value="Genomic_DNA"/>
</dbReference>
<dbReference type="CDD" id="cd20169">
    <property type="entry name" value="Peptidase_M90_mtfA"/>
    <property type="match status" value="1"/>
</dbReference>
<dbReference type="PANTHER" id="PTHR30164:SF2">
    <property type="entry name" value="PROTEIN MTFA"/>
    <property type="match status" value="1"/>
</dbReference>
<dbReference type="Gene3D" id="1.10.472.150">
    <property type="entry name" value="Glucose-regulated metallo-peptidase M90, N-terminal domain"/>
    <property type="match status" value="1"/>
</dbReference>
<dbReference type="Gene3D" id="3.40.390.10">
    <property type="entry name" value="Collagenase (Catalytic Domain)"/>
    <property type="match status" value="1"/>
</dbReference>
<dbReference type="KEGG" id="cser:CCO03_10520"/>
<evidence type="ECO:0000313" key="1">
    <source>
        <dbReference type="EMBL" id="ARU05066.1"/>
    </source>
</evidence>
<dbReference type="InterPro" id="IPR010384">
    <property type="entry name" value="MtfA_fam"/>
</dbReference>
<dbReference type="Proteomes" id="UP000196138">
    <property type="component" value="Chromosome"/>
</dbReference>
<organism evidence="1 2">
    <name type="scientific">Comamonas serinivorans</name>
    <dbReference type="NCBI Taxonomy" id="1082851"/>
    <lineage>
        <taxon>Bacteria</taxon>
        <taxon>Pseudomonadati</taxon>
        <taxon>Pseudomonadota</taxon>
        <taxon>Betaproteobacteria</taxon>
        <taxon>Burkholderiales</taxon>
        <taxon>Comamonadaceae</taxon>
        <taxon>Comamonas</taxon>
    </lineage>
</organism>
<accession>A0A1Y0ENA0</accession>
<sequence length="275" mass="30642">MGLAVLLLGLALAGWFWWRPSWVALRRARIRRRPFPAAWRKILREQVPAVARLPANLQLKLKGDVQVFLAEKPFIGCAGLEVTDTMRLVVAAQACLLQLGRRNHLFPDLTQVLLYPGAFIVQRTEAAGLGLQRDVQRVLSGESWSQGQVILSWDDVLAGAARPADGHNVVVHEFAHQLDQEKGVANGAPPLPLRTGRAGRVRWAQVLGEAFTRLRQQIDRGEDHLLDAYGATDPAEFFAVACEVFFEQPEALAQAEPALFEQLCLCHRVNPLSWR</sequence>
<dbReference type="GO" id="GO:0008237">
    <property type="term" value="F:metallopeptidase activity"/>
    <property type="evidence" value="ECO:0007669"/>
    <property type="project" value="InterPro"/>
</dbReference>
<reference evidence="1 2" key="1">
    <citation type="submission" date="2017-05" db="EMBL/GenBank/DDBJ databases">
        <authorList>
            <person name="Song R."/>
            <person name="Chenine A.L."/>
            <person name="Ruprecht R.M."/>
        </authorList>
    </citation>
    <scope>NUCLEOTIDE SEQUENCE [LARGE SCALE GENOMIC DNA]</scope>
    <source>
        <strain evidence="1 2">DSM 26136</strain>
    </source>
</reference>
<dbReference type="RefSeq" id="WP_087280844.1">
    <property type="nucleotide sequence ID" value="NZ_CP021455.1"/>
</dbReference>
<evidence type="ECO:0008006" key="3">
    <source>
        <dbReference type="Google" id="ProtNLM"/>
    </source>
</evidence>
<dbReference type="GO" id="GO:0004177">
    <property type="term" value="F:aminopeptidase activity"/>
    <property type="evidence" value="ECO:0007669"/>
    <property type="project" value="TreeGrafter"/>
</dbReference>
<name>A0A1Y0ENA0_9BURK</name>
<dbReference type="OrthoDB" id="9786424at2"/>
<protein>
    <recommendedName>
        <fullName evidence="3">Zinc-dependent peptidase</fullName>
    </recommendedName>
</protein>
<dbReference type="InterPro" id="IPR042252">
    <property type="entry name" value="MtfA_N"/>
</dbReference>
<dbReference type="InterPro" id="IPR024079">
    <property type="entry name" value="MetalloPept_cat_dom_sf"/>
</dbReference>
<dbReference type="PANTHER" id="PTHR30164">
    <property type="entry name" value="MTFA PEPTIDASE"/>
    <property type="match status" value="1"/>
</dbReference>
<proteinExistence type="predicted"/>
<dbReference type="AlphaFoldDB" id="A0A1Y0ENA0"/>